<dbReference type="Pfam" id="PF00621">
    <property type="entry name" value="RhoGEF"/>
    <property type="match status" value="1"/>
</dbReference>
<dbReference type="GO" id="GO:0005085">
    <property type="term" value="F:guanyl-nucleotide exchange factor activity"/>
    <property type="evidence" value="ECO:0007669"/>
    <property type="project" value="InterPro"/>
</dbReference>
<evidence type="ECO:0000259" key="2">
    <source>
        <dbReference type="PROSITE" id="PS50010"/>
    </source>
</evidence>
<dbReference type="InterPro" id="IPR000219">
    <property type="entry name" value="DH_dom"/>
</dbReference>
<dbReference type="PANTHER" id="PTHR12673:SF159">
    <property type="entry name" value="LD03170P"/>
    <property type="match status" value="1"/>
</dbReference>
<evidence type="ECO:0008006" key="5">
    <source>
        <dbReference type="Google" id="ProtNLM"/>
    </source>
</evidence>
<reference evidence="3 4" key="1">
    <citation type="journal article" date="2018" name="MBio">
        <title>Comparative Genomics Reveals the Core Gene Toolbox for the Fungus-Insect Symbiosis.</title>
        <authorList>
            <person name="Wang Y."/>
            <person name="Stata M."/>
            <person name="Wang W."/>
            <person name="Stajich J.E."/>
            <person name="White M.M."/>
            <person name="Moncalvo J.M."/>
        </authorList>
    </citation>
    <scope>NUCLEOTIDE SEQUENCE [LARGE SCALE GENOMIC DNA]</scope>
    <source>
        <strain evidence="3 4">AUS-126-30</strain>
    </source>
</reference>
<evidence type="ECO:0000313" key="4">
    <source>
        <dbReference type="Proteomes" id="UP000245591"/>
    </source>
</evidence>
<dbReference type="CDD" id="cd00160">
    <property type="entry name" value="RhoGEF"/>
    <property type="match status" value="1"/>
</dbReference>
<name>A0A2U1J4I8_SMIAN</name>
<proteinExistence type="predicted"/>
<gene>
    <name evidence="3" type="ORF">BB558_004009</name>
</gene>
<accession>A0A2U1J4I8</accession>
<organism evidence="3 4">
    <name type="scientific">Smittium angustum</name>
    <dbReference type="NCBI Taxonomy" id="133377"/>
    <lineage>
        <taxon>Eukaryota</taxon>
        <taxon>Fungi</taxon>
        <taxon>Fungi incertae sedis</taxon>
        <taxon>Zoopagomycota</taxon>
        <taxon>Kickxellomycotina</taxon>
        <taxon>Harpellomycetes</taxon>
        <taxon>Harpellales</taxon>
        <taxon>Legeriomycetaceae</taxon>
        <taxon>Smittium</taxon>
    </lineage>
</organism>
<dbReference type="SUPFAM" id="SSF48065">
    <property type="entry name" value="DBL homology domain (DH-domain)"/>
    <property type="match status" value="1"/>
</dbReference>
<dbReference type="InterPro" id="IPR051092">
    <property type="entry name" value="FYVE_RhoGEF_PH"/>
</dbReference>
<feature type="domain" description="DH" evidence="2">
    <location>
        <begin position="20"/>
        <end position="215"/>
    </location>
</feature>
<dbReference type="PANTHER" id="PTHR12673">
    <property type="entry name" value="FACIOGENITAL DYSPLASIA PROTEIN"/>
    <property type="match status" value="1"/>
</dbReference>
<dbReference type="PROSITE" id="PS50010">
    <property type="entry name" value="DH_2"/>
    <property type="match status" value="1"/>
</dbReference>
<feature type="domain" description="PH" evidence="1">
    <location>
        <begin position="244"/>
        <end position="337"/>
    </location>
</feature>
<evidence type="ECO:0000259" key="1">
    <source>
        <dbReference type="PROSITE" id="PS50003"/>
    </source>
</evidence>
<dbReference type="InterPro" id="IPR035899">
    <property type="entry name" value="DBL_dom_sf"/>
</dbReference>
<dbReference type="AlphaFoldDB" id="A0A2U1J4I8"/>
<dbReference type="GO" id="GO:0005737">
    <property type="term" value="C:cytoplasm"/>
    <property type="evidence" value="ECO:0007669"/>
    <property type="project" value="TreeGrafter"/>
</dbReference>
<dbReference type="Proteomes" id="UP000245591">
    <property type="component" value="Unassembled WGS sequence"/>
</dbReference>
<dbReference type="Gene3D" id="2.30.29.30">
    <property type="entry name" value="Pleckstrin-homology domain (PH domain)/Phosphotyrosine-binding domain (PTB)"/>
    <property type="match status" value="1"/>
</dbReference>
<dbReference type="InterPro" id="IPR001849">
    <property type="entry name" value="PH_domain"/>
</dbReference>
<sequence>MDTNAIAFYSKDFPDVMMESRKNAVYELMLTEKSYIKGLDVVLSSFMNPLLHSLETESPIVSRKDIRILFSDFTSIYSLGKEFLHDMEVRLGKQIEKSTWDPRTDNIGDITVKYFPFMKMYTLYLSNYADSLFHLDMCTKQNNNFFCFIKNAEKMEQCGGLSLKSHLLLPVQRIPRYRLLMKTILENTPKSHTDYNFVLTSFEIIDKVAKLVNDNIKEQEMILKILEIQKSTNINEFLLVPGRRLLKQGYVNRSFKSTLDKKKMYLFNDILMYLSFGKFFGDPENVCLPLEDLEIVPSGKKDQNVVRLLYNGKIITLQLETQKEKREWLDAIDIAINQRKREIRELPPKFSVEKPADPRSSIYGDTSSCFDFTAIKQGM</sequence>
<evidence type="ECO:0000313" key="3">
    <source>
        <dbReference type="EMBL" id="PVZ99963.1"/>
    </source>
</evidence>
<dbReference type="EMBL" id="MBFU01000371">
    <property type="protein sequence ID" value="PVZ99963.1"/>
    <property type="molecule type" value="Genomic_DNA"/>
</dbReference>
<dbReference type="Gene3D" id="1.20.900.10">
    <property type="entry name" value="Dbl homology (DH) domain"/>
    <property type="match status" value="1"/>
</dbReference>
<dbReference type="SMART" id="SM00233">
    <property type="entry name" value="PH"/>
    <property type="match status" value="1"/>
</dbReference>
<dbReference type="SUPFAM" id="SSF50729">
    <property type="entry name" value="PH domain-like"/>
    <property type="match status" value="1"/>
</dbReference>
<protein>
    <recommendedName>
        <fullName evidence="5">DH domain-containing protein</fullName>
    </recommendedName>
</protein>
<dbReference type="InterPro" id="IPR011993">
    <property type="entry name" value="PH-like_dom_sf"/>
</dbReference>
<keyword evidence="4" id="KW-1185">Reference proteome</keyword>
<dbReference type="PROSITE" id="PS50003">
    <property type="entry name" value="PH_DOMAIN"/>
    <property type="match status" value="1"/>
</dbReference>
<comment type="caution">
    <text evidence="3">The sequence shown here is derived from an EMBL/GenBank/DDBJ whole genome shotgun (WGS) entry which is preliminary data.</text>
</comment>
<dbReference type="SMART" id="SM00325">
    <property type="entry name" value="RhoGEF"/>
    <property type="match status" value="1"/>
</dbReference>